<keyword evidence="1" id="KW-0732">Signal</keyword>
<sequence>MKHIISFCFFCAFAVTAFAQKETFDLITYTAPQNWTKDTRETVVSYVNINTKKKSWCRISIYKSTTSKGNIESDFESEWNTLVAKEYKVTEAPQTSEAVEAEGRKVKSGAGKFIFDNANATALITTISGFERCVSVVAVTNDQEYLSFVQSFMETLEMKAPAIKVQPVTTQQSTINDPSSVIGIWGKTATKNSSGDMDNGLHGYFKCQYMFNKNGTYSYISRVFSYQPEIILAKESGTYHVNGNVITLIPQSSIIQKWSKGYTTETGGRKVYLDKLGTLLSSQNRPLEKISYRFNKEYFSGIQEWNLALHADKETLRDGPFNGGNYYPNTWLYKAIVSDEFLVKTE</sequence>
<dbReference type="RefSeq" id="WP_103788245.1">
    <property type="nucleotide sequence ID" value="NZ_PQVF01000004.1"/>
</dbReference>
<gene>
    <name evidence="2" type="ORF">C3K47_06110</name>
</gene>
<dbReference type="Proteomes" id="UP000236893">
    <property type="component" value="Unassembled WGS sequence"/>
</dbReference>
<evidence type="ECO:0000256" key="1">
    <source>
        <dbReference type="SAM" id="SignalP"/>
    </source>
</evidence>
<proteinExistence type="predicted"/>
<evidence type="ECO:0000313" key="2">
    <source>
        <dbReference type="EMBL" id="POY37337.1"/>
    </source>
</evidence>
<organism evidence="2 3">
    <name type="scientific">Solitalea longa</name>
    <dbReference type="NCBI Taxonomy" id="2079460"/>
    <lineage>
        <taxon>Bacteria</taxon>
        <taxon>Pseudomonadati</taxon>
        <taxon>Bacteroidota</taxon>
        <taxon>Sphingobacteriia</taxon>
        <taxon>Sphingobacteriales</taxon>
        <taxon>Sphingobacteriaceae</taxon>
        <taxon>Solitalea</taxon>
    </lineage>
</organism>
<dbReference type="AlphaFoldDB" id="A0A2S5A4W7"/>
<name>A0A2S5A4W7_9SPHI</name>
<reference evidence="2 3" key="1">
    <citation type="submission" date="2018-01" db="EMBL/GenBank/DDBJ databases">
        <authorList>
            <person name="Gaut B.S."/>
            <person name="Morton B.R."/>
            <person name="Clegg M.T."/>
            <person name="Duvall M.R."/>
        </authorList>
    </citation>
    <scope>NUCLEOTIDE SEQUENCE [LARGE SCALE GENOMIC DNA]</scope>
    <source>
        <strain evidence="2 3">HR-AV</strain>
    </source>
</reference>
<comment type="caution">
    <text evidence="2">The sequence shown here is derived from an EMBL/GenBank/DDBJ whole genome shotgun (WGS) entry which is preliminary data.</text>
</comment>
<keyword evidence="3" id="KW-1185">Reference proteome</keyword>
<accession>A0A2S5A4W7</accession>
<evidence type="ECO:0000313" key="3">
    <source>
        <dbReference type="Proteomes" id="UP000236893"/>
    </source>
</evidence>
<dbReference type="OrthoDB" id="652645at2"/>
<feature type="signal peptide" evidence="1">
    <location>
        <begin position="1"/>
        <end position="19"/>
    </location>
</feature>
<feature type="chain" id="PRO_5015547204" evidence="1">
    <location>
        <begin position="20"/>
        <end position="346"/>
    </location>
</feature>
<dbReference type="EMBL" id="PQVF01000004">
    <property type="protein sequence ID" value="POY37337.1"/>
    <property type="molecule type" value="Genomic_DNA"/>
</dbReference>
<protein>
    <submittedName>
        <fullName evidence="2">Uncharacterized protein</fullName>
    </submittedName>
</protein>